<dbReference type="EMBL" id="JAMLJN010000006">
    <property type="protein sequence ID" value="MCL9770565.1"/>
    <property type="molecule type" value="Genomic_DNA"/>
</dbReference>
<keyword evidence="1" id="KW-1133">Transmembrane helix</keyword>
<accession>A0ABT0TJJ2</accession>
<evidence type="ECO:0000313" key="3">
    <source>
        <dbReference type="Proteomes" id="UP001203342"/>
    </source>
</evidence>
<dbReference type="Proteomes" id="UP001203342">
    <property type="component" value="Unassembled WGS sequence"/>
</dbReference>
<protein>
    <submittedName>
        <fullName evidence="2">Uncharacterized protein</fullName>
    </submittedName>
</protein>
<proteinExistence type="predicted"/>
<name>A0ABT0TJJ2_9FLAO</name>
<feature type="transmembrane region" description="Helical" evidence="1">
    <location>
        <begin position="6"/>
        <end position="22"/>
    </location>
</feature>
<keyword evidence="3" id="KW-1185">Reference proteome</keyword>
<feature type="transmembrane region" description="Helical" evidence="1">
    <location>
        <begin position="34"/>
        <end position="53"/>
    </location>
</feature>
<keyword evidence="1" id="KW-0812">Transmembrane</keyword>
<evidence type="ECO:0000256" key="1">
    <source>
        <dbReference type="SAM" id="Phobius"/>
    </source>
</evidence>
<organism evidence="2 3">
    <name type="scientific">Flavobacterium fragile</name>
    <dbReference type="NCBI Taxonomy" id="2949085"/>
    <lineage>
        <taxon>Bacteria</taxon>
        <taxon>Pseudomonadati</taxon>
        <taxon>Bacteroidota</taxon>
        <taxon>Flavobacteriia</taxon>
        <taxon>Flavobacteriales</taxon>
        <taxon>Flavobacteriaceae</taxon>
        <taxon>Flavobacterium</taxon>
    </lineage>
</organism>
<dbReference type="RefSeq" id="WP_250582077.1">
    <property type="nucleotide sequence ID" value="NZ_JAMLJN010000006.1"/>
</dbReference>
<evidence type="ECO:0000313" key="2">
    <source>
        <dbReference type="EMBL" id="MCL9770565.1"/>
    </source>
</evidence>
<comment type="caution">
    <text evidence="2">The sequence shown here is derived from an EMBL/GenBank/DDBJ whole genome shotgun (WGS) entry which is preliminary data.</text>
</comment>
<keyword evidence="1" id="KW-0472">Membrane</keyword>
<sequence>MFYTLFLFFEGIILAITLKEVFVKNADLSGLRKLSGGILMLFGLGLMIFLLTLSKGSRNDLYGLGLFFIVMDVPNRYL</sequence>
<reference evidence="2 3" key="1">
    <citation type="submission" date="2022-05" db="EMBL/GenBank/DDBJ databases">
        <title>Flavobacterium sp., isolated from activated sludge.</title>
        <authorList>
            <person name="Ran Q."/>
        </authorList>
    </citation>
    <scope>NUCLEOTIDE SEQUENCE [LARGE SCALE GENOMIC DNA]</scope>
    <source>
        <strain evidence="2 3">HXWNR69</strain>
    </source>
</reference>
<gene>
    <name evidence="2" type="ORF">NAT47_09050</name>
</gene>